<dbReference type="KEGG" id="spir:CWM47_16250"/>
<organism evidence="1 2">
    <name type="scientific">Spirosoma pollinicola</name>
    <dbReference type="NCBI Taxonomy" id="2057025"/>
    <lineage>
        <taxon>Bacteria</taxon>
        <taxon>Pseudomonadati</taxon>
        <taxon>Bacteroidota</taxon>
        <taxon>Cytophagia</taxon>
        <taxon>Cytophagales</taxon>
        <taxon>Cytophagaceae</taxon>
        <taxon>Spirosoma</taxon>
    </lineage>
</organism>
<dbReference type="Proteomes" id="UP000232883">
    <property type="component" value="Chromosome"/>
</dbReference>
<dbReference type="AlphaFoldDB" id="A0A2K8Z063"/>
<dbReference type="InterPro" id="IPR036388">
    <property type="entry name" value="WH-like_DNA-bd_sf"/>
</dbReference>
<sequence>MIITFAQYSILMATQRCATFSQVEQQTSFDRMMIDYYIMGLLNIGLLKASDENANETTCYELTDLGENYIDDYERANPDLIIKRFVS</sequence>
<accession>A0A2K8Z063</accession>
<proteinExistence type="predicted"/>
<reference evidence="1 2" key="1">
    <citation type="submission" date="2017-11" db="EMBL/GenBank/DDBJ databases">
        <title>Taxonomic description and genome sequences of Spirosoma HA7 sp. nov., isolated from pollen microhabitat of Corylus avellana.</title>
        <authorList>
            <person name="Ambika Manirajan B."/>
            <person name="Suarez C."/>
            <person name="Ratering S."/>
            <person name="Geissler-Plaum R."/>
            <person name="Cardinale M."/>
            <person name="Sylvia S."/>
        </authorList>
    </citation>
    <scope>NUCLEOTIDE SEQUENCE [LARGE SCALE GENOMIC DNA]</scope>
    <source>
        <strain evidence="1 2">HA7</strain>
    </source>
</reference>
<dbReference type="OrthoDB" id="962173at2"/>
<evidence type="ECO:0000313" key="1">
    <source>
        <dbReference type="EMBL" id="AUD03249.1"/>
    </source>
</evidence>
<protein>
    <recommendedName>
        <fullName evidence="3">ArnR1-like winged helix-turn-helix domain-containing protein</fullName>
    </recommendedName>
</protein>
<dbReference type="Gene3D" id="1.10.10.10">
    <property type="entry name" value="Winged helix-like DNA-binding domain superfamily/Winged helix DNA-binding domain"/>
    <property type="match status" value="1"/>
</dbReference>
<keyword evidence="2" id="KW-1185">Reference proteome</keyword>
<dbReference type="SUPFAM" id="SSF46785">
    <property type="entry name" value="Winged helix' DNA-binding domain"/>
    <property type="match status" value="1"/>
</dbReference>
<name>A0A2K8Z063_9BACT</name>
<evidence type="ECO:0000313" key="2">
    <source>
        <dbReference type="Proteomes" id="UP000232883"/>
    </source>
</evidence>
<dbReference type="EMBL" id="CP025096">
    <property type="protein sequence ID" value="AUD03249.1"/>
    <property type="molecule type" value="Genomic_DNA"/>
</dbReference>
<evidence type="ECO:0008006" key="3">
    <source>
        <dbReference type="Google" id="ProtNLM"/>
    </source>
</evidence>
<gene>
    <name evidence="1" type="ORF">CWM47_16250</name>
</gene>
<dbReference type="InterPro" id="IPR036390">
    <property type="entry name" value="WH_DNA-bd_sf"/>
</dbReference>